<dbReference type="InterPro" id="IPR005814">
    <property type="entry name" value="Aminotrans_3"/>
</dbReference>
<comment type="caution">
    <text evidence="15">The sequence shown here is derived from an EMBL/GenBank/DDBJ whole genome shotgun (WGS) entry which is preliminary data.</text>
</comment>
<dbReference type="InterPro" id="IPR004637">
    <property type="entry name" value="Dat"/>
</dbReference>
<dbReference type="EMBL" id="PTIX01000015">
    <property type="protein sequence ID" value="PPK65270.1"/>
    <property type="molecule type" value="Genomic_DNA"/>
</dbReference>
<comment type="catalytic activity">
    <reaction evidence="13">
        <text>L-2,4-diaminobutanoate + 2-oxoglutarate = L-aspartate 4-semialdehyde + L-glutamate</text>
        <dbReference type="Rhea" id="RHEA:11160"/>
        <dbReference type="ChEBI" id="CHEBI:16810"/>
        <dbReference type="ChEBI" id="CHEBI:29985"/>
        <dbReference type="ChEBI" id="CHEBI:58761"/>
        <dbReference type="ChEBI" id="CHEBI:537519"/>
        <dbReference type="EC" id="2.6.1.76"/>
    </reaction>
</comment>
<dbReference type="InterPro" id="IPR015421">
    <property type="entry name" value="PyrdxlP-dep_Trfase_major"/>
</dbReference>
<comment type="pathway">
    <text evidence="3">Amine and polyamine biosynthesis; ectoine biosynthesis; L-ectoine from L-aspartate 4-semialdehyde: step 1/3.</text>
</comment>
<dbReference type="Proteomes" id="UP000239203">
    <property type="component" value="Unassembled WGS sequence"/>
</dbReference>
<evidence type="ECO:0000256" key="13">
    <source>
        <dbReference type="ARBA" id="ARBA00049111"/>
    </source>
</evidence>
<evidence type="ECO:0000256" key="2">
    <source>
        <dbReference type="ARBA" id="ARBA00002189"/>
    </source>
</evidence>
<evidence type="ECO:0000256" key="8">
    <source>
        <dbReference type="ARBA" id="ARBA00022679"/>
    </source>
</evidence>
<organism evidence="15 16">
    <name type="scientific">Actinokineospora auranticolor</name>
    <dbReference type="NCBI Taxonomy" id="155976"/>
    <lineage>
        <taxon>Bacteria</taxon>
        <taxon>Bacillati</taxon>
        <taxon>Actinomycetota</taxon>
        <taxon>Actinomycetes</taxon>
        <taxon>Pseudonocardiales</taxon>
        <taxon>Pseudonocardiaceae</taxon>
        <taxon>Actinokineospora</taxon>
    </lineage>
</organism>
<proteinExistence type="inferred from homology"/>
<feature type="compositionally biased region" description="Pro residues" evidence="14">
    <location>
        <begin position="241"/>
        <end position="263"/>
    </location>
</feature>
<evidence type="ECO:0000256" key="4">
    <source>
        <dbReference type="ARBA" id="ARBA00008954"/>
    </source>
</evidence>
<dbReference type="Gene3D" id="3.90.1150.10">
    <property type="entry name" value="Aspartate Aminotransferase, domain 1"/>
    <property type="match status" value="1"/>
</dbReference>
<dbReference type="Pfam" id="PF00202">
    <property type="entry name" value="Aminotran_3"/>
    <property type="match status" value="1"/>
</dbReference>
<dbReference type="PANTHER" id="PTHR43552:SF2">
    <property type="entry name" value="DIAMINOBUTYRATE--2-OXOGLUTARATE TRANSAMINASE"/>
    <property type="match status" value="1"/>
</dbReference>
<evidence type="ECO:0000256" key="12">
    <source>
        <dbReference type="ARBA" id="ARBA00031476"/>
    </source>
</evidence>
<keyword evidence="8 15" id="KW-0808">Transferase</keyword>
<evidence type="ECO:0000313" key="16">
    <source>
        <dbReference type="Proteomes" id="UP000239203"/>
    </source>
</evidence>
<evidence type="ECO:0000256" key="5">
    <source>
        <dbReference type="ARBA" id="ARBA00013155"/>
    </source>
</evidence>
<evidence type="ECO:0000256" key="1">
    <source>
        <dbReference type="ARBA" id="ARBA00001933"/>
    </source>
</evidence>
<dbReference type="InterPro" id="IPR015422">
    <property type="entry name" value="PyrdxlP-dep_Trfase_small"/>
</dbReference>
<evidence type="ECO:0000256" key="6">
    <source>
        <dbReference type="ARBA" id="ARBA00014798"/>
    </source>
</evidence>
<evidence type="ECO:0000256" key="11">
    <source>
        <dbReference type="ARBA" id="ARBA00030665"/>
    </source>
</evidence>
<dbReference type="AlphaFoldDB" id="A0A2S6GJ97"/>
<comment type="cofactor">
    <cofactor evidence="1">
        <name>pyridoxal 5'-phosphate</name>
        <dbReference type="ChEBI" id="CHEBI:597326"/>
    </cofactor>
</comment>
<comment type="function">
    <text evidence="2">Catalyzes reversively the conversion of L-aspartate beta-semialdehyde (ASA) to L-2,4-diaminobutyrate (DABA) by transamination with L-glutamate.</text>
</comment>
<protein>
    <recommendedName>
        <fullName evidence="6">Diaminobutyrate--2-oxoglutarate transaminase</fullName>
        <ecNumber evidence="5">2.6.1.76</ecNumber>
    </recommendedName>
    <alternativeName>
        <fullName evidence="11">DABA aminotransferase</fullName>
    </alternativeName>
    <alternativeName>
        <fullName evidence="12">Diaminobutyrate--2-oxoglutarate aminotransferase</fullName>
    </alternativeName>
    <alternativeName>
        <fullName evidence="10">L-2,4-diaminobutyric acid transaminase</fullName>
    </alternativeName>
</protein>
<keyword evidence="9" id="KW-0663">Pyridoxal phosphate</keyword>
<evidence type="ECO:0000256" key="7">
    <source>
        <dbReference type="ARBA" id="ARBA00022576"/>
    </source>
</evidence>
<feature type="region of interest" description="Disordered" evidence="14">
    <location>
        <begin position="175"/>
        <end position="274"/>
    </location>
</feature>
<evidence type="ECO:0000256" key="9">
    <source>
        <dbReference type="ARBA" id="ARBA00022898"/>
    </source>
</evidence>
<reference evidence="15 16" key="1">
    <citation type="submission" date="2018-02" db="EMBL/GenBank/DDBJ databases">
        <title>Genomic Encyclopedia of Archaeal and Bacterial Type Strains, Phase II (KMG-II): from individual species to whole genera.</title>
        <authorList>
            <person name="Goeker M."/>
        </authorList>
    </citation>
    <scope>NUCLEOTIDE SEQUENCE [LARGE SCALE GENOMIC DNA]</scope>
    <source>
        <strain evidence="15 16">YU 961-1</strain>
    </source>
</reference>
<dbReference type="GO" id="GO:0030170">
    <property type="term" value="F:pyridoxal phosphate binding"/>
    <property type="evidence" value="ECO:0007669"/>
    <property type="project" value="InterPro"/>
</dbReference>
<dbReference type="EC" id="2.6.1.76" evidence="5"/>
<feature type="compositionally biased region" description="Low complexity" evidence="14">
    <location>
        <begin position="223"/>
        <end position="240"/>
    </location>
</feature>
<dbReference type="PANTHER" id="PTHR43552">
    <property type="entry name" value="DIAMINOBUTYRATE--2-OXOGLUTARATE AMINOTRANSFERASE"/>
    <property type="match status" value="1"/>
</dbReference>
<dbReference type="GO" id="GO:0045303">
    <property type="term" value="F:diaminobutyrate-2-oxoglutarate transaminase activity"/>
    <property type="evidence" value="ECO:0007669"/>
    <property type="project" value="UniProtKB-EC"/>
</dbReference>
<gene>
    <name evidence="15" type="ORF">CLV40_115117</name>
</gene>
<sequence length="274" mass="28623">MTVFDTLESAARSYSRSWPVVFHRARGAHLYTERGRPYLDFFAGAGALNYGHNEPSQKQALLEYLAADGITHSPDMFTAARREFLETFDELVLRPRAADYKMIFPGPGGANAVQAALTLARRVTGRTPVISFTRGFHGTSLGTLAASGDGRKRAAACLPLTNVIPMPYDGYLGTGKPDAASPSPSSPAPCAPTGATTHSRKPPANAATTSTRHCAAPPPPPQRASASAASSGAWTSAPRAAPEPPPRSAPPPSTAACSSPPPEHATKSSNSSHP</sequence>
<keyword evidence="7 15" id="KW-0032">Aminotransferase</keyword>
<evidence type="ECO:0000313" key="15">
    <source>
        <dbReference type="EMBL" id="PPK65270.1"/>
    </source>
</evidence>
<name>A0A2S6GJ97_9PSEU</name>
<comment type="similarity">
    <text evidence="4">Belongs to the class-III pyridoxal-phosphate-dependent aminotransferase family.</text>
</comment>
<dbReference type="InterPro" id="IPR015424">
    <property type="entry name" value="PyrdxlP-dep_Trfase"/>
</dbReference>
<dbReference type="Gene3D" id="3.40.640.10">
    <property type="entry name" value="Type I PLP-dependent aspartate aminotransferase-like (Major domain)"/>
    <property type="match status" value="1"/>
</dbReference>
<evidence type="ECO:0000256" key="14">
    <source>
        <dbReference type="SAM" id="MobiDB-lite"/>
    </source>
</evidence>
<evidence type="ECO:0000256" key="10">
    <source>
        <dbReference type="ARBA" id="ARBA00029744"/>
    </source>
</evidence>
<keyword evidence="16" id="KW-1185">Reference proteome</keyword>
<evidence type="ECO:0000256" key="3">
    <source>
        <dbReference type="ARBA" id="ARBA00004946"/>
    </source>
</evidence>
<dbReference type="SUPFAM" id="SSF53383">
    <property type="entry name" value="PLP-dependent transferases"/>
    <property type="match status" value="1"/>
</dbReference>
<accession>A0A2S6GJ97</accession>